<dbReference type="PANTHER" id="PTHR22888">
    <property type="entry name" value="CYTOCHROME C OXIDASE, SUBUNIT II"/>
    <property type="match status" value="1"/>
</dbReference>
<evidence type="ECO:0000313" key="7">
    <source>
        <dbReference type="EMBL" id="SVC07794.1"/>
    </source>
</evidence>
<dbReference type="Gene3D" id="2.60.40.420">
    <property type="entry name" value="Cupredoxins - blue copper proteins"/>
    <property type="match status" value="1"/>
</dbReference>
<feature type="transmembrane region" description="Helical" evidence="6">
    <location>
        <begin position="43"/>
        <end position="65"/>
    </location>
</feature>
<evidence type="ECO:0000256" key="4">
    <source>
        <dbReference type="ARBA" id="ARBA00022989"/>
    </source>
</evidence>
<sequence length="147" mass="17091">MLALIVAHVLVLIVVGSVAFHFWSPWWWTEVASNWGGMDDTILLTFWITGVVFVAICFFMAYCVWKFRYQKKRRSDYNPENKKLEFHLTWITAVGVAALLAPGLIVWNDYVTVPKNTLKIEVFAYQWDWKYRLPGEDGILGKTDVNL</sequence>
<dbReference type="Gene3D" id="1.10.287.90">
    <property type="match status" value="1"/>
</dbReference>
<proteinExistence type="inferred from homology"/>
<evidence type="ECO:0000256" key="6">
    <source>
        <dbReference type="SAM" id="Phobius"/>
    </source>
</evidence>
<keyword evidence="5 6" id="KW-0472">Membrane</keyword>
<keyword evidence="4 6" id="KW-1133">Transmembrane helix</keyword>
<organism evidence="7">
    <name type="scientific">marine metagenome</name>
    <dbReference type="NCBI Taxonomy" id="408172"/>
    <lineage>
        <taxon>unclassified sequences</taxon>
        <taxon>metagenomes</taxon>
        <taxon>ecological metagenomes</taxon>
    </lineage>
</organism>
<dbReference type="InterPro" id="IPR045187">
    <property type="entry name" value="CcO_II"/>
</dbReference>
<feature type="transmembrane region" description="Helical" evidence="6">
    <location>
        <begin position="86"/>
        <end position="107"/>
    </location>
</feature>
<evidence type="ECO:0000256" key="1">
    <source>
        <dbReference type="ARBA" id="ARBA00004141"/>
    </source>
</evidence>
<evidence type="ECO:0000256" key="5">
    <source>
        <dbReference type="ARBA" id="ARBA00023136"/>
    </source>
</evidence>
<dbReference type="GO" id="GO:0016020">
    <property type="term" value="C:membrane"/>
    <property type="evidence" value="ECO:0007669"/>
    <property type="project" value="UniProtKB-SubCell"/>
</dbReference>
<dbReference type="InterPro" id="IPR008972">
    <property type="entry name" value="Cupredoxin"/>
</dbReference>
<dbReference type="EMBL" id="UINC01072276">
    <property type="protein sequence ID" value="SVC07794.1"/>
    <property type="molecule type" value="Genomic_DNA"/>
</dbReference>
<dbReference type="GO" id="GO:0042773">
    <property type="term" value="P:ATP synthesis coupled electron transport"/>
    <property type="evidence" value="ECO:0007669"/>
    <property type="project" value="TreeGrafter"/>
</dbReference>
<dbReference type="PANTHER" id="PTHR22888:SF9">
    <property type="entry name" value="CYTOCHROME C OXIDASE SUBUNIT 2"/>
    <property type="match status" value="1"/>
</dbReference>
<reference evidence="7" key="1">
    <citation type="submission" date="2018-05" db="EMBL/GenBank/DDBJ databases">
        <authorList>
            <person name="Lanie J.A."/>
            <person name="Ng W.-L."/>
            <person name="Kazmierczak K.M."/>
            <person name="Andrzejewski T.M."/>
            <person name="Davidsen T.M."/>
            <person name="Wayne K.J."/>
            <person name="Tettelin H."/>
            <person name="Glass J.I."/>
            <person name="Rusch D."/>
            <person name="Podicherti R."/>
            <person name="Tsui H.-C.T."/>
            <person name="Winkler M.E."/>
        </authorList>
    </citation>
    <scope>NUCLEOTIDE SEQUENCE</scope>
</reference>
<dbReference type="SUPFAM" id="SSF81464">
    <property type="entry name" value="Cytochrome c oxidase subunit II-like, transmembrane region"/>
    <property type="match status" value="1"/>
</dbReference>
<protein>
    <recommendedName>
        <fullName evidence="8">Cytochrome oxidase subunit II copper A binding domain-containing protein</fullName>
    </recommendedName>
</protein>
<accession>A0A382J6J3</accession>
<evidence type="ECO:0000256" key="3">
    <source>
        <dbReference type="ARBA" id="ARBA00022692"/>
    </source>
</evidence>
<dbReference type="GO" id="GO:0004129">
    <property type="term" value="F:cytochrome-c oxidase activity"/>
    <property type="evidence" value="ECO:0007669"/>
    <property type="project" value="InterPro"/>
</dbReference>
<comment type="similarity">
    <text evidence="2">Belongs to the cytochrome c oxidase subunit 2 family.</text>
</comment>
<name>A0A382J6J3_9ZZZZ</name>
<gene>
    <name evidence="7" type="ORF">METZ01_LOCUS260648</name>
</gene>
<comment type="subcellular location">
    <subcellularLocation>
        <location evidence="1">Membrane</location>
        <topology evidence="1">Multi-pass membrane protein</topology>
    </subcellularLocation>
</comment>
<keyword evidence="3 6" id="KW-0812">Transmembrane</keyword>
<dbReference type="InterPro" id="IPR036257">
    <property type="entry name" value="Cyt_c_oxidase_su2_TM_sf"/>
</dbReference>
<feature type="non-terminal residue" evidence="7">
    <location>
        <position position="147"/>
    </location>
</feature>
<evidence type="ECO:0008006" key="8">
    <source>
        <dbReference type="Google" id="ProtNLM"/>
    </source>
</evidence>
<dbReference type="AlphaFoldDB" id="A0A382J6J3"/>
<evidence type="ECO:0000256" key="2">
    <source>
        <dbReference type="ARBA" id="ARBA00007866"/>
    </source>
</evidence>